<evidence type="ECO:0000256" key="6">
    <source>
        <dbReference type="SAM" id="Phobius"/>
    </source>
</evidence>
<keyword evidence="5 6" id="KW-0472">Membrane</keyword>
<dbReference type="AlphaFoldDB" id="A0AAU9CY94"/>
<dbReference type="GO" id="GO:0005886">
    <property type="term" value="C:plasma membrane"/>
    <property type="evidence" value="ECO:0007669"/>
    <property type="project" value="TreeGrafter"/>
</dbReference>
<feature type="domain" description="GtrA/DPMS transmembrane" evidence="7">
    <location>
        <begin position="17"/>
        <end position="133"/>
    </location>
</feature>
<dbReference type="InterPro" id="IPR007267">
    <property type="entry name" value="GtrA_DPMS_TM"/>
</dbReference>
<feature type="transmembrane region" description="Helical" evidence="6">
    <location>
        <begin position="116"/>
        <end position="134"/>
    </location>
</feature>
<dbReference type="RefSeq" id="WP_317696488.1">
    <property type="nucleotide sequence ID" value="NZ_AP026801.1"/>
</dbReference>
<gene>
    <name evidence="8" type="ORF">KIMC2_19730</name>
</gene>
<keyword evidence="3 6" id="KW-0812">Transmembrane</keyword>
<keyword evidence="9" id="KW-1185">Reference proteome</keyword>
<dbReference type="PANTHER" id="PTHR38459:SF5">
    <property type="entry name" value="CELL WALL TEICHOIC ACID GLYCOSYLATION PROTEIN GTCA"/>
    <property type="match status" value="1"/>
</dbReference>
<evidence type="ECO:0000256" key="1">
    <source>
        <dbReference type="ARBA" id="ARBA00004141"/>
    </source>
</evidence>
<dbReference type="EMBL" id="AP026801">
    <property type="protein sequence ID" value="BDR57411.1"/>
    <property type="molecule type" value="Genomic_DNA"/>
</dbReference>
<name>A0AAU9CY94_9LACO</name>
<evidence type="ECO:0000313" key="9">
    <source>
        <dbReference type="Proteomes" id="UP001321804"/>
    </source>
</evidence>
<dbReference type="PANTHER" id="PTHR38459">
    <property type="entry name" value="PROPHAGE BACTOPRENOL-LINKED GLUCOSE TRANSLOCASE HOMOLOG"/>
    <property type="match status" value="1"/>
</dbReference>
<dbReference type="Pfam" id="PF04138">
    <property type="entry name" value="GtrA_DPMS_TM"/>
    <property type="match status" value="1"/>
</dbReference>
<evidence type="ECO:0000256" key="2">
    <source>
        <dbReference type="ARBA" id="ARBA00009399"/>
    </source>
</evidence>
<feature type="transmembrane region" description="Helical" evidence="6">
    <location>
        <begin position="82"/>
        <end position="104"/>
    </location>
</feature>
<evidence type="ECO:0000313" key="8">
    <source>
        <dbReference type="EMBL" id="BDR57411.1"/>
    </source>
</evidence>
<evidence type="ECO:0000256" key="5">
    <source>
        <dbReference type="ARBA" id="ARBA00023136"/>
    </source>
</evidence>
<accession>A0AAU9CY94</accession>
<comment type="similarity">
    <text evidence="2">Belongs to the GtrA family.</text>
</comment>
<evidence type="ECO:0000256" key="3">
    <source>
        <dbReference type="ARBA" id="ARBA00022692"/>
    </source>
</evidence>
<evidence type="ECO:0000259" key="7">
    <source>
        <dbReference type="Pfam" id="PF04138"/>
    </source>
</evidence>
<proteinExistence type="inferred from homology"/>
<dbReference type="GO" id="GO:0000271">
    <property type="term" value="P:polysaccharide biosynthetic process"/>
    <property type="evidence" value="ECO:0007669"/>
    <property type="project" value="InterPro"/>
</dbReference>
<feature type="transmembrane region" description="Helical" evidence="6">
    <location>
        <begin position="45"/>
        <end position="61"/>
    </location>
</feature>
<dbReference type="InterPro" id="IPR051401">
    <property type="entry name" value="GtrA_CellWall_Glycosyl"/>
</dbReference>
<sequence>MDKLKRLYKKRKELIDYLVFGVLTTAVNYIVFFILLLIIPSMKAVTANTLAWIVAFLFAYFTNRRWVFHTKAVGLKDNLIEFWWFFVARLFSLIVDDVIVYLGIDLMGQNKLLVKLISQVVIVIINYSLSKWIFKDKNKTA</sequence>
<organism evidence="8 9">
    <name type="scientific">Xylocopilactobacillus apis</name>
    <dbReference type="NCBI Taxonomy" id="2932183"/>
    <lineage>
        <taxon>Bacteria</taxon>
        <taxon>Bacillati</taxon>
        <taxon>Bacillota</taxon>
        <taxon>Bacilli</taxon>
        <taxon>Lactobacillales</taxon>
        <taxon>Lactobacillaceae</taxon>
        <taxon>Xylocopilactobacillus</taxon>
    </lineage>
</organism>
<keyword evidence="4 6" id="KW-1133">Transmembrane helix</keyword>
<protein>
    <submittedName>
        <fullName evidence="8">Membrane protein</fullName>
    </submittedName>
</protein>
<evidence type="ECO:0000256" key="4">
    <source>
        <dbReference type="ARBA" id="ARBA00022989"/>
    </source>
</evidence>
<comment type="subcellular location">
    <subcellularLocation>
        <location evidence="1">Membrane</location>
        <topology evidence="1">Multi-pass membrane protein</topology>
    </subcellularLocation>
</comment>
<dbReference type="Proteomes" id="UP001321804">
    <property type="component" value="Chromosome"/>
</dbReference>
<reference evidence="8 9" key="1">
    <citation type="journal article" date="2023" name="Microbiol. Spectr.">
        <title>Symbiosis of Carpenter Bees with Uncharacterized Lactic Acid Bacteria Showing NAD Auxotrophy.</title>
        <authorList>
            <person name="Kawasaki S."/>
            <person name="Ozawa K."/>
            <person name="Mori T."/>
            <person name="Yamamoto A."/>
            <person name="Ito M."/>
            <person name="Ohkuma M."/>
            <person name="Sakamoto M."/>
            <person name="Matsutani M."/>
        </authorList>
    </citation>
    <scope>NUCLEOTIDE SEQUENCE [LARGE SCALE GENOMIC DNA]</scope>
    <source>
        <strain evidence="8 9">KimC2</strain>
    </source>
</reference>
<dbReference type="KEGG" id="xak:KIMC2_19730"/>
<feature type="transmembrane region" description="Helical" evidence="6">
    <location>
        <begin position="14"/>
        <end position="39"/>
    </location>
</feature>